<protein>
    <submittedName>
        <fullName evidence="1">Uncharacterized protein</fullName>
    </submittedName>
</protein>
<keyword evidence="2" id="KW-1185">Reference proteome</keyword>
<dbReference type="OrthoDB" id="9804290at2"/>
<gene>
    <name evidence="1" type="ORF">P378_02970</name>
</gene>
<dbReference type="AlphaFoldDB" id="A0A2C6L414"/>
<accession>A0A2C6L414</accession>
<evidence type="ECO:0000313" key="1">
    <source>
        <dbReference type="EMBL" id="PHJ39521.1"/>
    </source>
</evidence>
<dbReference type="EMBL" id="AWQQ01000018">
    <property type="protein sequence ID" value="PHJ39521.1"/>
    <property type="molecule type" value="Genomic_DNA"/>
</dbReference>
<name>A0A2C6L414_9FIRM</name>
<evidence type="ECO:0000313" key="2">
    <source>
        <dbReference type="Proteomes" id="UP000222564"/>
    </source>
</evidence>
<proteinExistence type="predicted"/>
<reference evidence="1 2" key="1">
    <citation type="submission" date="2013-09" db="EMBL/GenBank/DDBJ databases">
        <title>Biodegradation of hydrocarbons in the deep terrestrial subsurface : characterization of a microbial consortium composed of two Desulfotomaculum species originating from a deep geological formation.</title>
        <authorList>
            <person name="Aullo T."/>
            <person name="Berlendis S."/>
            <person name="Lascourreges J.-F."/>
            <person name="Dessort D."/>
            <person name="Saint-Laurent S."/>
            <person name="Schraauwers B."/>
            <person name="Mas J."/>
            <person name="Magot M."/>
            <person name="Ranchou-Peyruse A."/>
        </authorList>
    </citation>
    <scope>NUCLEOTIDE SEQUENCE [LARGE SCALE GENOMIC DNA]</scope>
    <source>
        <strain evidence="1 2">Bs107</strain>
    </source>
</reference>
<dbReference type="RefSeq" id="WP_099082176.1">
    <property type="nucleotide sequence ID" value="NZ_AWQQ01000018.1"/>
</dbReference>
<comment type="caution">
    <text evidence="1">The sequence shown here is derived from an EMBL/GenBank/DDBJ whole genome shotgun (WGS) entry which is preliminary data.</text>
</comment>
<dbReference type="Proteomes" id="UP000222564">
    <property type="component" value="Unassembled WGS sequence"/>
</dbReference>
<organism evidence="1 2">
    <name type="scientific">Desulforamulus profundi</name>
    <dbReference type="NCBI Taxonomy" id="1383067"/>
    <lineage>
        <taxon>Bacteria</taxon>
        <taxon>Bacillati</taxon>
        <taxon>Bacillota</taxon>
        <taxon>Clostridia</taxon>
        <taxon>Eubacteriales</taxon>
        <taxon>Peptococcaceae</taxon>
        <taxon>Desulforamulus</taxon>
    </lineage>
</organism>
<sequence>MIRIYADYITSEKCGAGGCFQVISVIQEDAYGNEKELIDRIDQGIHYRTPEQVVKDLGLNPSEVDYELIAVTPERS</sequence>